<proteinExistence type="predicted"/>
<dbReference type="EMBL" id="JASBNA010000016">
    <property type="protein sequence ID" value="KAK7686565.1"/>
    <property type="molecule type" value="Genomic_DNA"/>
</dbReference>
<feature type="region of interest" description="Disordered" evidence="1">
    <location>
        <begin position="1"/>
        <end position="25"/>
    </location>
</feature>
<organism evidence="2 3">
    <name type="scientific">Cerrena zonata</name>
    <dbReference type="NCBI Taxonomy" id="2478898"/>
    <lineage>
        <taxon>Eukaryota</taxon>
        <taxon>Fungi</taxon>
        <taxon>Dikarya</taxon>
        <taxon>Basidiomycota</taxon>
        <taxon>Agaricomycotina</taxon>
        <taxon>Agaricomycetes</taxon>
        <taxon>Polyporales</taxon>
        <taxon>Cerrenaceae</taxon>
        <taxon>Cerrena</taxon>
    </lineage>
</organism>
<protein>
    <submittedName>
        <fullName evidence="2">Uncharacterized protein</fullName>
    </submittedName>
</protein>
<keyword evidence="3" id="KW-1185">Reference proteome</keyword>
<evidence type="ECO:0000256" key="1">
    <source>
        <dbReference type="SAM" id="MobiDB-lite"/>
    </source>
</evidence>
<dbReference type="AlphaFoldDB" id="A0AAW0FZC8"/>
<gene>
    <name evidence="2" type="ORF">QCA50_010165</name>
</gene>
<sequence length="249" mass="27880">MLSYLRNSLESGSSRPASASCSPRETEPVLRLSIDGLRDTIPNLQWSKVARKCVSTVAPLYTAVRDTLHNDVEHLTQLFIELETSYDSDTLHDGGYVSELQASETSCSEIFSPSEMAIDESESSTGEPFTIHSSHPEIPSIVITPCPSQERDRSCWVPFQDASFGNRLSVPMHLAVNDVFPPLVAKPIPFVEHWRFVDGHWMALLPTLEEQMQKGMFSRPTLSRRRKSYCDARARCPPSGNARRTSSPR</sequence>
<feature type="compositionally biased region" description="Low complexity" evidence="1">
    <location>
        <begin position="8"/>
        <end position="23"/>
    </location>
</feature>
<dbReference type="Proteomes" id="UP001385951">
    <property type="component" value="Unassembled WGS sequence"/>
</dbReference>
<accession>A0AAW0FZC8</accession>
<reference evidence="2 3" key="1">
    <citation type="submission" date="2022-09" db="EMBL/GenBank/DDBJ databases">
        <authorList>
            <person name="Palmer J.M."/>
        </authorList>
    </citation>
    <scope>NUCLEOTIDE SEQUENCE [LARGE SCALE GENOMIC DNA]</scope>
    <source>
        <strain evidence="2 3">DSM 7382</strain>
    </source>
</reference>
<evidence type="ECO:0000313" key="3">
    <source>
        <dbReference type="Proteomes" id="UP001385951"/>
    </source>
</evidence>
<comment type="caution">
    <text evidence="2">The sequence shown here is derived from an EMBL/GenBank/DDBJ whole genome shotgun (WGS) entry which is preliminary data.</text>
</comment>
<name>A0AAW0FZC8_9APHY</name>
<evidence type="ECO:0000313" key="2">
    <source>
        <dbReference type="EMBL" id="KAK7686565.1"/>
    </source>
</evidence>